<comment type="caution">
    <text evidence="3">The sequence shown here is derived from an EMBL/GenBank/DDBJ whole genome shotgun (WGS) entry which is preliminary data.</text>
</comment>
<proteinExistence type="inferred from homology"/>
<dbReference type="NCBIfam" id="TIGR00256">
    <property type="entry name" value="D-aminoacyl-tRNA deacylase"/>
    <property type="match status" value="1"/>
</dbReference>
<reference evidence="3 4" key="1">
    <citation type="submission" date="2024-03" db="EMBL/GenBank/DDBJ databases">
        <title>Human intestinal bacterial collection.</title>
        <authorList>
            <person name="Pauvert C."/>
            <person name="Hitch T.C.A."/>
            <person name="Clavel T."/>
        </authorList>
    </citation>
    <scope>NUCLEOTIDE SEQUENCE [LARGE SCALE GENOMIC DNA]</scope>
    <source>
        <strain evidence="3 4">CLA-AA-H255</strain>
    </source>
</reference>
<evidence type="ECO:0000313" key="4">
    <source>
        <dbReference type="Proteomes" id="UP001442364"/>
    </source>
</evidence>
<keyword evidence="2" id="KW-0694">RNA-binding</keyword>
<comment type="function">
    <text evidence="2">An aminoacyl-tRNA editing enzyme that deacylates mischarged D-aminoacyl-tRNAs. Also deacylates mischarged glycyl-tRNA(Ala), protecting cells against glycine mischarging by AlaRS. Acts via tRNA-based rather than protein-based catalysis; rejects L-amino acids rather than detecting D-amino acids in the active site. By recycling D-aminoacyl-tRNA to D-amino acids and free tRNA molecules, this enzyme counteracts the toxicity associated with the formation of D-aminoacyl-tRNA entities in vivo and helps enforce protein L-homochirality.</text>
</comment>
<evidence type="ECO:0000256" key="2">
    <source>
        <dbReference type="HAMAP-Rule" id="MF_00518"/>
    </source>
</evidence>
<protein>
    <recommendedName>
        <fullName evidence="2">D-aminoacyl-tRNA deacylase</fullName>
        <shortName evidence="2">DTD</shortName>
        <ecNumber evidence="2">3.1.1.96</ecNumber>
    </recommendedName>
    <alternativeName>
        <fullName evidence="2">Gly-tRNA(Ala) deacylase</fullName>
        <ecNumber evidence="2">3.1.1.-</ecNumber>
    </alternativeName>
</protein>
<feature type="short sequence motif" description="Gly-cisPro motif, important for rejection of L-amino acids" evidence="2">
    <location>
        <begin position="137"/>
        <end position="138"/>
    </location>
</feature>
<name>A0ABV1BWR6_9FIRM</name>
<keyword evidence="2 3" id="KW-0378">Hydrolase</keyword>
<dbReference type="Proteomes" id="UP001442364">
    <property type="component" value="Unassembled WGS sequence"/>
</dbReference>
<dbReference type="HAMAP" id="MF_00518">
    <property type="entry name" value="Deacylase_Dtd"/>
    <property type="match status" value="1"/>
</dbReference>
<dbReference type="InterPro" id="IPR003732">
    <property type="entry name" value="Daa-tRNA_deacyls_DTD"/>
</dbReference>
<dbReference type="EC" id="3.1.1.96" evidence="2"/>
<dbReference type="RefSeq" id="WP_055175825.1">
    <property type="nucleotide sequence ID" value="NZ_DAWCMB010000137.1"/>
</dbReference>
<dbReference type="EC" id="3.1.1.-" evidence="2"/>
<dbReference type="Pfam" id="PF02580">
    <property type="entry name" value="Tyr_Deacylase"/>
    <property type="match status" value="1"/>
</dbReference>
<dbReference type="EMBL" id="JBBMER010000005">
    <property type="protein sequence ID" value="MEQ2379940.1"/>
    <property type="molecule type" value="Genomic_DNA"/>
</dbReference>
<comment type="subcellular location">
    <subcellularLocation>
        <location evidence="2">Cytoplasm</location>
    </subcellularLocation>
</comment>
<comment type="catalytic activity">
    <reaction evidence="2">
        <text>glycyl-tRNA(Ala) + H2O = tRNA(Ala) + glycine + H(+)</text>
        <dbReference type="Rhea" id="RHEA:53744"/>
        <dbReference type="Rhea" id="RHEA-COMP:9657"/>
        <dbReference type="Rhea" id="RHEA-COMP:13640"/>
        <dbReference type="ChEBI" id="CHEBI:15377"/>
        <dbReference type="ChEBI" id="CHEBI:15378"/>
        <dbReference type="ChEBI" id="CHEBI:57305"/>
        <dbReference type="ChEBI" id="CHEBI:78442"/>
        <dbReference type="ChEBI" id="CHEBI:78522"/>
    </reaction>
</comment>
<comment type="subunit">
    <text evidence="2">Homodimer.</text>
</comment>
<gene>
    <name evidence="2 3" type="primary">dtd</name>
    <name evidence="3" type="ORF">WMO14_08615</name>
</gene>
<keyword evidence="4" id="KW-1185">Reference proteome</keyword>
<comment type="similarity">
    <text evidence="1 2">Belongs to the DTD family.</text>
</comment>
<sequence length="150" mass="16523">MKFVIQRVNSASVKVDGNVIGSIGKGYLILFGAGEGDTEDMLVPFADKICKMRIFADENGKTNLSINDVGGEMLIVSQFTLYADCRKGNRPSFVHACEPDLANELYEKFVALCRERVAKVETGEFGADMKVSLENDGPFTIVLDSRDFKL</sequence>
<comment type="catalytic activity">
    <reaction evidence="2">
        <text>a D-aminoacyl-tRNA + H2O = a tRNA + a D-alpha-amino acid + H(+)</text>
        <dbReference type="Rhea" id="RHEA:13953"/>
        <dbReference type="Rhea" id="RHEA-COMP:10123"/>
        <dbReference type="Rhea" id="RHEA-COMP:10124"/>
        <dbReference type="ChEBI" id="CHEBI:15377"/>
        <dbReference type="ChEBI" id="CHEBI:15378"/>
        <dbReference type="ChEBI" id="CHEBI:59871"/>
        <dbReference type="ChEBI" id="CHEBI:78442"/>
        <dbReference type="ChEBI" id="CHEBI:79333"/>
        <dbReference type="EC" id="3.1.1.96"/>
    </reaction>
</comment>
<evidence type="ECO:0000313" key="3">
    <source>
        <dbReference type="EMBL" id="MEQ2379940.1"/>
    </source>
</evidence>
<dbReference type="InterPro" id="IPR023509">
    <property type="entry name" value="DTD-like_sf"/>
</dbReference>
<dbReference type="CDD" id="cd00563">
    <property type="entry name" value="Dtyr_deacylase"/>
    <property type="match status" value="1"/>
</dbReference>
<dbReference type="GO" id="GO:0051499">
    <property type="term" value="F:D-aminoacyl-tRNA deacylase activity"/>
    <property type="evidence" value="ECO:0007669"/>
    <property type="project" value="UniProtKB-EC"/>
</dbReference>
<comment type="domain">
    <text evidence="2">A Gly-cisPro motif from one monomer fits into the active site of the other monomer to allow specific chiral rejection of L-amino acids.</text>
</comment>
<evidence type="ECO:0000256" key="1">
    <source>
        <dbReference type="ARBA" id="ARBA00009673"/>
    </source>
</evidence>
<dbReference type="SUPFAM" id="SSF69500">
    <property type="entry name" value="DTD-like"/>
    <property type="match status" value="1"/>
</dbReference>
<organism evidence="3 4">
    <name type="scientific">[Lactobacillus] rogosae</name>
    <dbReference type="NCBI Taxonomy" id="706562"/>
    <lineage>
        <taxon>Bacteria</taxon>
        <taxon>Bacillati</taxon>
        <taxon>Bacillota</taxon>
        <taxon>Clostridia</taxon>
        <taxon>Lachnospirales</taxon>
        <taxon>Lachnospiraceae</taxon>
        <taxon>Lachnospira</taxon>
    </lineage>
</organism>
<dbReference type="Gene3D" id="3.50.80.10">
    <property type="entry name" value="D-tyrosyl-tRNA(Tyr) deacylase"/>
    <property type="match status" value="1"/>
</dbReference>
<keyword evidence="2" id="KW-0963">Cytoplasm</keyword>
<dbReference type="PANTHER" id="PTHR10472:SF5">
    <property type="entry name" value="D-AMINOACYL-TRNA DEACYLASE 1"/>
    <property type="match status" value="1"/>
</dbReference>
<accession>A0ABV1BWR6</accession>
<keyword evidence="2" id="KW-0820">tRNA-binding</keyword>
<dbReference type="PANTHER" id="PTHR10472">
    <property type="entry name" value="D-TYROSYL-TRNA TYR DEACYLASE"/>
    <property type="match status" value="1"/>
</dbReference>